<keyword evidence="1" id="KW-0645">Protease</keyword>
<reference evidence="2 3" key="1">
    <citation type="submission" date="2022-08" db="EMBL/GenBank/DDBJ databases">
        <title>Paenibacillus endoradicis sp. nov., Paenibacillus radicibacter sp. nov and Paenibacillus pararadicis sp. nov., three cold-adapted plant growth-promoting bacteria isolated from root of Larix gmelinii in Great Khingan.</title>
        <authorList>
            <person name="Xue H."/>
        </authorList>
    </citation>
    <scope>NUCLEOTIDE SEQUENCE [LARGE SCALE GENOMIC DNA]</scope>
    <source>
        <strain evidence="2 3">N5-1-1-5</strain>
    </source>
</reference>
<dbReference type="RefSeq" id="WP_258217434.1">
    <property type="nucleotide sequence ID" value="NZ_JANQBD010000033.1"/>
</dbReference>
<evidence type="ECO:0008006" key="4">
    <source>
        <dbReference type="Google" id="ProtNLM"/>
    </source>
</evidence>
<name>A0ABT1YRU1_9BACL</name>
<evidence type="ECO:0000256" key="1">
    <source>
        <dbReference type="ARBA" id="ARBA00022825"/>
    </source>
</evidence>
<dbReference type="EMBL" id="JANQBD010000033">
    <property type="protein sequence ID" value="MCR8635890.1"/>
    <property type="molecule type" value="Genomic_DNA"/>
</dbReference>
<comment type="caution">
    <text evidence="2">The sequence shown here is derived from an EMBL/GenBank/DDBJ whole genome shotgun (WGS) entry which is preliminary data.</text>
</comment>
<sequence length="104" mass="11222">MEQAISYVRVFRSEGTVKDVGTVFFDPFGRYSSEGIVNAPRAVINGRDRKLVSIQLVSGMSGGPLMDSFGFAAGILSGSLRTMNGIHLAVDSQAVMQVLEQDEH</sequence>
<keyword evidence="1" id="KW-0378">Hydrolase</keyword>
<dbReference type="InterPro" id="IPR043504">
    <property type="entry name" value="Peptidase_S1_PA_chymotrypsin"/>
</dbReference>
<evidence type="ECO:0000313" key="3">
    <source>
        <dbReference type="Proteomes" id="UP001300012"/>
    </source>
</evidence>
<gene>
    <name evidence="2" type="ORF">NV381_32340</name>
</gene>
<evidence type="ECO:0000313" key="2">
    <source>
        <dbReference type="EMBL" id="MCR8635890.1"/>
    </source>
</evidence>
<proteinExistence type="predicted"/>
<protein>
    <recommendedName>
        <fullName evidence="4">Serine protease</fullName>
    </recommendedName>
</protein>
<dbReference type="Proteomes" id="UP001300012">
    <property type="component" value="Unassembled WGS sequence"/>
</dbReference>
<keyword evidence="1" id="KW-0720">Serine protease</keyword>
<keyword evidence="3" id="KW-1185">Reference proteome</keyword>
<dbReference type="SUPFAM" id="SSF50494">
    <property type="entry name" value="Trypsin-like serine proteases"/>
    <property type="match status" value="1"/>
</dbReference>
<dbReference type="InterPro" id="IPR009003">
    <property type="entry name" value="Peptidase_S1_PA"/>
</dbReference>
<organism evidence="2 3">
    <name type="scientific">Paenibacillus radicis</name>
    <name type="common">ex Xue et al. 2023</name>
    <dbReference type="NCBI Taxonomy" id="2972489"/>
    <lineage>
        <taxon>Bacteria</taxon>
        <taxon>Bacillati</taxon>
        <taxon>Bacillota</taxon>
        <taxon>Bacilli</taxon>
        <taxon>Bacillales</taxon>
        <taxon>Paenibacillaceae</taxon>
        <taxon>Paenibacillus</taxon>
    </lineage>
</organism>
<dbReference type="Gene3D" id="2.40.10.10">
    <property type="entry name" value="Trypsin-like serine proteases"/>
    <property type="match status" value="1"/>
</dbReference>
<accession>A0ABT1YRU1</accession>